<gene>
    <name evidence="1" type="ORF">B0H16DRAFT_1577113</name>
</gene>
<dbReference type="AlphaFoldDB" id="A0AAD7I4N8"/>
<proteinExistence type="predicted"/>
<evidence type="ECO:0000313" key="2">
    <source>
        <dbReference type="Proteomes" id="UP001215598"/>
    </source>
</evidence>
<protein>
    <submittedName>
        <fullName evidence="1">Uncharacterized protein</fullName>
    </submittedName>
</protein>
<organism evidence="1 2">
    <name type="scientific">Mycena metata</name>
    <dbReference type="NCBI Taxonomy" id="1033252"/>
    <lineage>
        <taxon>Eukaryota</taxon>
        <taxon>Fungi</taxon>
        <taxon>Dikarya</taxon>
        <taxon>Basidiomycota</taxon>
        <taxon>Agaricomycotina</taxon>
        <taxon>Agaricomycetes</taxon>
        <taxon>Agaricomycetidae</taxon>
        <taxon>Agaricales</taxon>
        <taxon>Marasmiineae</taxon>
        <taxon>Mycenaceae</taxon>
        <taxon>Mycena</taxon>
    </lineage>
</organism>
<keyword evidence="2" id="KW-1185">Reference proteome</keyword>
<sequence length="613" mass="69707">MATRRRPALNPTCRALEGKDRSRCSQPLKEKQKWCVGHYKAERHHYKSYKTDSDALEKFDASSLCTLQTIGTCDSRDTLMGWAMRLRTKLNLCSTVIRGRQYHHDRFYEGGDSPHLHYITRVEQKKTEIEAALVAVNQRHDHLCGISSSDPYDLDEEHLTAVLGWESSPSVPPRENLVDRFEEDQRRERTRLIEQFFAFRKVVLLHGDATREQFIDYMERLVILAIRTRSGMRTLLGAGAPDVGAFLAQDVVTLDELKQIYVAVHLTPPRKVLGAINDAFRSASEPHEVVLGRRIYDKESSGAICLTAWDMFEDVMPCRHCALQGCDDLEEWTKIERLATLSLRFLNWQPENVSAFSAADTLFHLSGVFAERKWDRYCPPPTHSPNKYTGYVEIERPAGLYLKLPLANSDIYHRFLHAIQNLSHGFSVLPWAPAFTEDSGALIPRARTKLCASRIRVAKRREDLPGAVWRESEALYEKEARRLHETSRDPAVLHMIVFDRTGGDVVRLKNNLATAFLFAQQLHVVKPRAFVAFQMRELLDAGAAPDFGVAEAGVLGVACGAIQVRGESFKQFRERCISLVEMLADADLVARWGDKKRKRKQKHCIQGAPTLSQ</sequence>
<dbReference type="EMBL" id="JARKIB010000129">
    <property type="protein sequence ID" value="KAJ7735024.1"/>
    <property type="molecule type" value="Genomic_DNA"/>
</dbReference>
<name>A0AAD7I4N8_9AGAR</name>
<accession>A0AAD7I4N8</accession>
<dbReference type="Proteomes" id="UP001215598">
    <property type="component" value="Unassembled WGS sequence"/>
</dbReference>
<evidence type="ECO:0000313" key="1">
    <source>
        <dbReference type="EMBL" id="KAJ7735024.1"/>
    </source>
</evidence>
<reference evidence="1" key="1">
    <citation type="submission" date="2023-03" db="EMBL/GenBank/DDBJ databases">
        <title>Massive genome expansion in bonnet fungi (Mycena s.s.) driven by repeated elements and novel gene families across ecological guilds.</title>
        <authorList>
            <consortium name="Lawrence Berkeley National Laboratory"/>
            <person name="Harder C.B."/>
            <person name="Miyauchi S."/>
            <person name="Viragh M."/>
            <person name="Kuo A."/>
            <person name="Thoen E."/>
            <person name="Andreopoulos B."/>
            <person name="Lu D."/>
            <person name="Skrede I."/>
            <person name="Drula E."/>
            <person name="Henrissat B."/>
            <person name="Morin E."/>
            <person name="Kohler A."/>
            <person name="Barry K."/>
            <person name="LaButti K."/>
            <person name="Morin E."/>
            <person name="Salamov A."/>
            <person name="Lipzen A."/>
            <person name="Mereny Z."/>
            <person name="Hegedus B."/>
            <person name="Baldrian P."/>
            <person name="Stursova M."/>
            <person name="Weitz H."/>
            <person name="Taylor A."/>
            <person name="Grigoriev I.V."/>
            <person name="Nagy L.G."/>
            <person name="Martin F."/>
            <person name="Kauserud H."/>
        </authorList>
    </citation>
    <scope>NUCLEOTIDE SEQUENCE</scope>
    <source>
        <strain evidence="1">CBHHK182m</strain>
    </source>
</reference>
<comment type="caution">
    <text evidence="1">The sequence shown here is derived from an EMBL/GenBank/DDBJ whole genome shotgun (WGS) entry which is preliminary data.</text>
</comment>